<sequence length="71" mass="8049">MRQVINISLPSQTVQDVKSAVKKGNYISTSEFFRDLLRDWQAGNLLKGLNQSREEIKAGKGETLKSLKDLR</sequence>
<dbReference type="GO" id="GO:0006355">
    <property type="term" value="P:regulation of DNA-templated transcription"/>
    <property type="evidence" value="ECO:0007669"/>
    <property type="project" value="InterPro"/>
</dbReference>
<protein>
    <submittedName>
        <fullName evidence="1">Uncharacterized protein</fullName>
    </submittedName>
</protein>
<dbReference type="CDD" id="cd22231">
    <property type="entry name" value="RHH_NikR_HicB-like"/>
    <property type="match status" value="1"/>
</dbReference>
<dbReference type="SUPFAM" id="SSF47598">
    <property type="entry name" value="Ribbon-helix-helix"/>
    <property type="match status" value="1"/>
</dbReference>
<organism evidence="1 2">
    <name type="scientific">Candidatus Buchananbacteria bacterium RBG_13_39_9</name>
    <dbReference type="NCBI Taxonomy" id="1797531"/>
    <lineage>
        <taxon>Bacteria</taxon>
        <taxon>Candidatus Buchananiibacteriota</taxon>
    </lineage>
</organism>
<proteinExistence type="predicted"/>
<accession>A0A1G1XRQ2</accession>
<comment type="caution">
    <text evidence="1">The sequence shown here is derived from an EMBL/GenBank/DDBJ whole genome shotgun (WGS) entry which is preliminary data.</text>
</comment>
<gene>
    <name evidence="1" type="ORF">A2Y67_02445</name>
</gene>
<dbReference type="Gene3D" id="1.10.1220.10">
    <property type="entry name" value="Met repressor-like"/>
    <property type="match status" value="1"/>
</dbReference>
<name>A0A1G1XRQ2_9BACT</name>
<dbReference type="Proteomes" id="UP000176260">
    <property type="component" value="Unassembled WGS sequence"/>
</dbReference>
<dbReference type="AlphaFoldDB" id="A0A1G1XRQ2"/>
<evidence type="ECO:0000313" key="1">
    <source>
        <dbReference type="EMBL" id="OGY42755.1"/>
    </source>
</evidence>
<dbReference type="InterPro" id="IPR013321">
    <property type="entry name" value="Arc_rbn_hlx_hlx"/>
</dbReference>
<reference evidence="1 2" key="1">
    <citation type="journal article" date="2016" name="Nat. Commun.">
        <title>Thousands of microbial genomes shed light on interconnected biogeochemical processes in an aquifer system.</title>
        <authorList>
            <person name="Anantharaman K."/>
            <person name="Brown C.T."/>
            <person name="Hug L.A."/>
            <person name="Sharon I."/>
            <person name="Castelle C.J."/>
            <person name="Probst A.J."/>
            <person name="Thomas B.C."/>
            <person name="Singh A."/>
            <person name="Wilkins M.J."/>
            <person name="Karaoz U."/>
            <person name="Brodie E.L."/>
            <person name="Williams K.H."/>
            <person name="Hubbard S.S."/>
            <person name="Banfield J.F."/>
        </authorList>
    </citation>
    <scope>NUCLEOTIDE SEQUENCE [LARGE SCALE GENOMIC DNA]</scope>
</reference>
<evidence type="ECO:0000313" key="2">
    <source>
        <dbReference type="Proteomes" id="UP000176260"/>
    </source>
</evidence>
<dbReference type="EMBL" id="MHIA01000007">
    <property type="protein sequence ID" value="OGY42755.1"/>
    <property type="molecule type" value="Genomic_DNA"/>
</dbReference>
<dbReference type="InterPro" id="IPR010985">
    <property type="entry name" value="Ribbon_hlx_hlx"/>
</dbReference>